<reference evidence="3" key="1">
    <citation type="journal article" date="2021" name="Nat. Commun.">
        <title>Genetic determinants of endophytism in the Arabidopsis root mycobiome.</title>
        <authorList>
            <person name="Mesny F."/>
            <person name="Miyauchi S."/>
            <person name="Thiergart T."/>
            <person name="Pickel B."/>
            <person name="Atanasova L."/>
            <person name="Karlsson M."/>
            <person name="Huettel B."/>
            <person name="Barry K.W."/>
            <person name="Haridas S."/>
            <person name="Chen C."/>
            <person name="Bauer D."/>
            <person name="Andreopoulos W."/>
            <person name="Pangilinan J."/>
            <person name="LaButti K."/>
            <person name="Riley R."/>
            <person name="Lipzen A."/>
            <person name="Clum A."/>
            <person name="Drula E."/>
            <person name="Henrissat B."/>
            <person name="Kohler A."/>
            <person name="Grigoriev I.V."/>
            <person name="Martin F.M."/>
            <person name="Hacquard S."/>
        </authorList>
    </citation>
    <scope>NUCLEOTIDE SEQUENCE</scope>
    <source>
        <strain evidence="3">MPI-SDFR-AT-0068</strain>
    </source>
</reference>
<organism evidence="3 4">
    <name type="scientific">Fusarium tricinctum</name>
    <dbReference type="NCBI Taxonomy" id="61284"/>
    <lineage>
        <taxon>Eukaryota</taxon>
        <taxon>Fungi</taxon>
        <taxon>Dikarya</taxon>
        <taxon>Ascomycota</taxon>
        <taxon>Pezizomycotina</taxon>
        <taxon>Sordariomycetes</taxon>
        <taxon>Hypocreomycetidae</taxon>
        <taxon>Hypocreales</taxon>
        <taxon>Nectriaceae</taxon>
        <taxon>Fusarium</taxon>
        <taxon>Fusarium tricinctum species complex</taxon>
    </lineage>
</organism>
<feature type="compositionally biased region" description="Acidic residues" evidence="1">
    <location>
        <begin position="199"/>
        <end position="209"/>
    </location>
</feature>
<gene>
    <name evidence="3" type="ORF">BKA59DRAFT_545584</name>
</gene>
<dbReference type="AlphaFoldDB" id="A0A8K0RZ16"/>
<keyword evidence="2" id="KW-0732">Signal</keyword>
<feature type="region of interest" description="Disordered" evidence="1">
    <location>
        <begin position="140"/>
        <end position="228"/>
    </location>
</feature>
<dbReference type="EMBL" id="JAGPXF010000004">
    <property type="protein sequence ID" value="KAH7246508.1"/>
    <property type="molecule type" value="Genomic_DNA"/>
</dbReference>
<evidence type="ECO:0000256" key="2">
    <source>
        <dbReference type="SAM" id="SignalP"/>
    </source>
</evidence>
<name>A0A8K0RZ16_9HYPO</name>
<protein>
    <submittedName>
        <fullName evidence="3">Uncharacterized protein</fullName>
    </submittedName>
</protein>
<feature type="compositionally biased region" description="Gly residues" evidence="1">
    <location>
        <begin position="177"/>
        <end position="194"/>
    </location>
</feature>
<comment type="caution">
    <text evidence="3">The sequence shown here is derived from an EMBL/GenBank/DDBJ whole genome shotgun (WGS) entry which is preliminary data.</text>
</comment>
<evidence type="ECO:0000256" key="1">
    <source>
        <dbReference type="SAM" id="MobiDB-lite"/>
    </source>
</evidence>
<accession>A0A8K0RZ16</accession>
<keyword evidence="4" id="KW-1185">Reference proteome</keyword>
<dbReference type="OrthoDB" id="5146670at2759"/>
<feature type="chain" id="PRO_5035425406" evidence="2">
    <location>
        <begin position="19"/>
        <end position="300"/>
    </location>
</feature>
<dbReference type="Proteomes" id="UP000813427">
    <property type="component" value="Unassembled WGS sequence"/>
</dbReference>
<sequence>MRSTTLSLLALAPCLAEAKSTTHYSTETVFIPPRKTGSATNIYASLITEDASKTEYLLACQTNFGSSYTCDGEFTGVTVTYEKSRMDVAFNVTSYGCGLGNNQAVCALQTGTSKAETTTLTSSESSLWMTAITIVDVKKRKTTSTKSHLPKETGSSSNKLCKRKVHHGSGDSDSSSGGSGGDSSGGSSGSSGGDKSGEADDSDAPDDTSSDGASSSSHPKKNHDDDCSAGSVASWSWSVVALGFGGTIVADLLKGHFGIINRNQIFAAVISDGQKKVLSDLGVNFVKSDLEFEQAVITPL</sequence>
<evidence type="ECO:0000313" key="3">
    <source>
        <dbReference type="EMBL" id="KAH7246508.1"/>
    </source>
</evidence>
<evidence type="ECO:0000313" key="4">
    <source>
        <dbReference type="Proteomes" id="UP000813427"/>
    </source>
</evidence>
<proteinExistence type="predicted"/>
<feature type="signal peptide" evidence="2">
    <location>
        <begin position="1"/>
        <end position="18"/>
    </location>
</feature>